<gene>
    <name evidence="6" type="primary">A03p005180.1_BraROA</name>
    <name evidence="6" type="ORF">IGI04_009175</name>
</gene>
<keyword evidence="1" id="KW-0694">RNA-binding</keyword>
<evidence type="ECO:0000256" key="1">
    <source>
        <dbReference type="PROSITE-ProRule" id="PRU00176"/>
    </source>
</evidence>
<dbReference type="PROSITE" id="PS50102">
    <property type="entry name" value="RRM"/>
    <property type="match status" value="1"/>
</dbReference>
<dbReference type="CDD" id="cd14371">
    <property type="entry name" value="CUE_CID7_like"/>
    <property type="match status" value="1"/>
</dbReference>
<keyword evidence="7" id="KW-1185">Reference proteome</keyword>
<dbReference type="InterPro" id="IPR001025">
    <property type="entry name" value="BAH_dom"/>
</dbReference>
<feature type="domain" description="BAH" evidence="4">
    <location>
        <begin position="51"/>
        <end position="185"/>
    </location>
</feature>
<organism evidence="6 7">
    <name type="scientific">Brassica rapa subsp. trilocularis</name>
    <dbReference type="NCBI Taxonomy" id="1813537"/>
    <lineage>
        <taxon>Eukaryota</taxon>
        <taxon>Viridiplantae</taxon>
        <taxon>Streptophyta</taxon>
        <taxon>Embryophyta</taxon>
        <taxon>Tracheophyta</taxon>
        <taxon>Spermatophyta</taxon>
        <taxon>Magnoliopsida</taxon>
        <taxon>eudicotyledons</taxon>
        <taxon>Gunneridae</taxon>
        <taxon>Pentapetalae</taxon>
        <taxon>rosids</taxon>
        <taxon>malvids</taxon>
        <taxon>Brassicales</taxon>
        <taxon>Brassicaceae</taxon>
        <taxon>Brassiceae</taxon>
        <taxon>Brassica</taxon>
    </lineage>
</organism>
<sequence length="846" mass="93665">MAKTSGIKLLSLRMEDAPRDEGLEFKWGKKRRVGGKKKDVQFYESFTFDGDEYSLYDSVLVGDANGSDSHELFVAKIIKIWEHTNKRAKNPRQVKLLWFFRPSEISPHLLEGVPDVLANELFLASGEGPGLANVNPLETICGKCSVVCTSKDQRNPQPTDEEIKSADFVFRRAFDVGNSRVVDTIDDKVAGVDVTFLFNRAGSKQEATNVQKIQEDMNGSLDSLKLNSLPACVSVPETEDNSIESSDCRERSYGGEEGKEKGLSKLAEERSIKDSSVQESSAHGKEHDACEASGSRGNHCDGSKAQGSEVKKQFTKEKSLPAEARSSDTCDASESRVKHSDSEKPQANDVKKPLTKQKSMSGGERYSKEANGLDDRPQKKQKLDGCDTDAFKRPRDISSDVKRDTEAFKRPRDKVTGDEVPPEKLPSLVKKKRDLGVSVSEGRDAKTAKKPSFDGKLLKRAEDETLGDDYERGYQVIEVKQKPDAVKSKWFRPLPWEESMREAEKEERLVLLQNLDPTYTSDEVQNILYSALNEQSTARMIERTSVTISHTGEALVIFNSRQSAERAIKRLDKGCLLLSSGRPLVAAFAKINPPGKPSSFYGHTKLQKTQMRRETRDGVTTSRGSQPNTLEYVMAMEWYLHRARSEHAFQTVIKRQLETETCTSLLIMSSKPMAGEMKPGGGAFALNPNAASYVPLSNRVDHADVEGFVFANPTTQEISFAGVQVSMPPEKSSDMAYKQIRDDDLDLEMDIDMDIEYLLVTFSGLSQESITDVYLANSGDLEATIEMLTQLEIYSDETQESLPETLDIGDHFESGPSTSKAAAHKKAATEVVASPAPVIPNATVSA</sequence>
<feature type="region of interest" description="Disordered" evidence="2">
    <location>
        <begin position="599"/>
        <end position="626"/>
    </location>
</feature>
<dbReference type="PROSITE" id="PS51140">
    <property type="entry name" value="CUE"/>
    <property type="match status" value="1"/>
</dbReference>
<dbReference type="PANTHER" id="PTHR47073:SF2">
    <property type="entry name" value="PROTEIN ANTI-SILENCING 1"/>
    <property type="match status" value="1"/>
</dbReference>
<evidence type="ECO:0008006" key="8">
    <source>
        <dbReference type="Google" id="ProtNLM"/>
    </source>
</evidence>
<evidence type="ECO:0000259" key="3">
    <source>
        <dbReference type="PROSITE" id="PS50102"/>
    </source>
</evidence>
<name>A0ABQ7MYZ2_BRACM</name>
<dbReference type="InterPro" id="IPR012677">
    <property type="entry name" value="Nucleotide-bd_a/b_plait_sf"/>
</dbReference>
<feature type="region of interest" description="Disordered" evidence="2">
    <location>
        <begin position="236"/>
        <end position="430"/>
    </location>
</feature>
<dbReference type="PROSITE" id="PS51038">
    <property type="entry name" value="BAH"/>
    <property type="match status" value="1"/>
</dbReference>
<dbReference type="EMBL" id="JADBGQ010000003">
    <property type="protein sequence ID" value="KAG5403056.1"/>
    <property type="molecule type" value="Genomic_DNA"/>
</dbReference>
<dbReference type="InterPro" id="IPR035979">
    <property type="entry name" value="RBD_domain_sf"/>
</dbReference>
<feature type="compositionally biased region" description="Basic and acidic residues" evidence="2">
    <location>
        <begin position="309"/>
        <end position="352"/>
    </location>
</feature>
<feature type="domain" description="RRM" evidence="3">
    <location>
        <begin position="508"/>
        <end position="591"/>
    </location>
</feature>
<protein>
    <recommendedName>
        <fullName evidence="8">BAH domain-containing protein</fullName>
    </recommendedName>
</protein>
<feature type="compositionally biased region" description="Basic and acidic residues" evidence="2">
    <location>
        <begin position="246"/>
        <end position="273"/>
    </location>
</feature>
<feature type="domain" description="CUE" evidence="5">
    <location>
        <begin position="750"/>
        <end position="793"/>
    </location>
</feature>
<feature type="compositionally biased region" description="Basic and acidic residues" evidence="2">
    <location>
        <begin position="365"/>
        <end position="417"/>
    </location>
</feature>
<evidence type="ECO:0000259" key="5">
    <source>
        <dbReference type="PROSITE" id="PS51140"/>
    </source>
</evidence>
<reference evidence="6 7" key="1">
    <citation type="submission" date="2021-03" db="EMBL/GenBank/DDBJ databases">
        <authorList>
            <person name="King G.J."/>
            <person name="Bancroft I."/>
            <person name="Baten A."/>
            <person name="Bloomfield J."/>
            <person name="Borpatragohain P."/>
            <person name="He Z."/>
            <person name="Irish N."/>
            <person name="Irwin J."/>
            <person name="Liu K."/>
            <person name="Mauleon R.P."/>
            <person name="Moore J."/>
            <person name="Morris R."/>
            <person name="Ostergaard L."/>
            <person name="Wang B."/>
            <person name="Wells R."/>
        </authorList>
    </citation>
    <scope>NUCLEOTIDE SEQUENCE [LARGE SCALE GENOMIC DNA]</scope>
    <source>
        <strain evidence="6">R-o-18</strain>
        <tissue evidence="6">Leaf</tissue>
    </source>
</reference>
<dbReference type="InterPro" id="IPR003892">
    <property type="entry name" value="CUE"/>
</dbReference>
<evidence type="ECO:0000259" key="4">
    <source>
        <dbReference type="PROSITE" id="PS51038"/>
    </source>
</evidence>
<dbReference type="InterPro" id="IPR000504">
    <property type="entry name" value="RRM_dom"/>
</dbReference>
<dbReference type="InterPro" id="IPR041806">
    <property type="entry name" value="CID5/6/7_CUE"/>
</dbReference>
<comment type="caution">
    <text evidence="6">The sequence shown here is derived from an EMBL/GenBank/DDBJ whole genome shotgun (WGS) entry which is preliminary data.</text>
</comment>
<dbReference type="Gene3D" id="2.30.30.490">
    <property type="match status" value="1"/>
</dbReference>
<accession>A0ABQ7MYZ2</accession>
<evidence type="ECO:0000313" key="6">
    <source>
        <dbReference type="EMBL" id="KAG5403056.1"/>
    </source>
</evidence>
<proteinExistence type="predicted"/>
<dbReference type="SMART" id="SM00439">
    <property type="entry name" value="BAH"/>
    <property type="match status" value="1"/>
</dbReference>
<dbReference type="Proteomes" id="UP000823674">
    <property type="component" value="Chromosome A03"/>
</dbReference>
<dbReference type="Gene3D" id="3.30.70.330">
    <property type="match status" value="1"/>
</dbReference>
<dbReference type="InterPro" id="IPR043151">
    <property type="entry name" value="BAH_sf"/>
</dbReference>
<dbReference type="PANTHER" id="PTHR47073">
    <property type="entry name" value="PROTEIN ANTI-SILENCING 1"/>
    <property type="match status" value="1"/>
</dbReference>
<dbReference type="SUPFAM" id="SSF54928">
    <property type="entry name" value="RNA-binding domain, RBD"/>
    <property type="match status" value="1"/>
</dbReference>
<evidence type="ECO:0000256" key="2">
    <source>
        <dbReference type="SAM" id="MobiDB-lite"/>
    </source>
</evidence>
<dbReference type="Pfam" id="PF01426">
    <property type="entry name" value="BAH"/>
    <property type="match status" value="1"/>
</dbReference>
<evidence type="ECO:0000313" key="7">
    <source>
        <dbReference type="Proteomes" id="UP000823674"/>
    </source>
</evidence>